<dbReference type="CDD" id="cd02573">
    <property type="entry name" value="PseudoU_synth_EcTruB"/>
    <property type="match status" value="1"/>
</dbReference>
<dbReference type="AlphaFoldDB" id="A0A9D1T3N6"/>
<dbReference type="GO" id="GO:1990481">
    <property type="term" value="P:mRNA pseudouridine synthesis"/>
    <property type="evidence" value="ECO:0007669"/>
    <property type="project" value="TreeGrafter"/>
</dbReference>
<feature type="active site" description="Nucleophile" evidence="5">
    <location>
        <position position="39"/>
    </location>
</feature>
<dbReference type="PANTHER" id="PTHR13767">
    <property type="entry name" value="TRNA-PSEUDOURIDINE SYNTHASE"/>
    <property type="match status" value="1"/>
</dbReference>
<comment type="caution">
    <text evidence="7">The sequence shown here is derived from an EMBL/GenBank/DDBJ whole genome shotgun (WGS) entry which is preliminary data.</text>
</comment>
<dbReference type="EMBL" id="DVOL01000042">
    <property type="protein sequence ID" value="HIV10675.1"/>
    <property type="molecule type" value="Genomic_DNA"/>
</dbReference>
<comment type="catalytic activity">
    <reaction evidence="1 5">
        <text>uridine(55) in tRNA = pseudouridine(55) in tRNA</text>
        <dbReference type="Rhea" id="RHEA:42532"/>
        <dbReference type="Rhea" id="RHEA-COMP:10101"/>
        <dbReference type="Rhea" id="RHEA-COMP:10102"/>
        <dbReference type="ChEBI" id="CHEBI:65314"/>
        <dbReference type="ChEBI" id="CHEBI:65315"/>
        <dbReference type="EC" id="5.4.99.25"/>
    </reaction>
</comment>
<evidence type="ECO:0000256" key="2">
    <source>
        <dbReference type="ARBA" id="ARBA00005642"/>
    </source>
</evidence>
<keyword evidence="4 5" id="KW-0413">Isomerase</keyword>
<evidence type="ECO:0000256" key="1">
    <source>
        <dbReference type="ARBA" id="ARBA00000385"/>
    </source>
</evidence>
<reference evidence="7" key="2">
    <citation type="journal article" date="2021" name="PeerJ">
        <title>Extensive microbial diversity within the chicken gut microbiome revealed by metagenomics and culture.</title>
        <authorList>
            <person name="Gilroy R."/>
            <person name="Ravi A."/>
            <person name="Getino M."/>
            <person name="Pursley I."/>
            <person name="Horton D.L."/>
            <person name="Alikhan N.F."/>
            <person name="Baker D."/>
            <person name="Gharbi K."/>
            <person name="Hall N."/>
            <person name="Watson M."/>
            <person name="Adriaenssens E.M."/>
            <person name="Foster-Nyarko E."/>
            <person name="Jarju S."/>
            <person name="Secka A."/>
            <person name="Antonio M."/>
            <person name="Oren A."/>
            <person name="Chaudhuri R.R."/>
            <person name="La Ragione R."/>
            <person name="Hildebrand F."/>
            <person name="Pallen M.J."/>
        </authorList>
    </citation>
    <scope>NUCLEOTIDE SEQUENCE</scope>
    <source>
        <strain evidence="7">1370</strain>
    </source>
</reference>
<dbReference type="InterPro" id="IPR020103">
    <property type="entry name" value="PsdUridine_synth_cat_dom_sf"/>
</dbReference>
<evidence type="ECO:0000256" key="4">
    <source>
        <dbReference type="ARBA" id="ARBA00023235"/>
    </source>
</evidence>
<dbReference type="EC" id="5.4.99.25" evidence="5"/>
<organism evidence="7 8">
    <name type="scientific">Candidatus Faeciplasma avium</name>
    <dbReference type="NCBI Taxonomy" id="2840798"/>
    <lineage>
        <taxon>Bacteria</taxon>
        <taxon>Bacillati</taxon>
        <taxon>Bacillota</taxon>
        <taxon>Clostridia</taxon>
        <taxon>Eubacteriales</taxon>
        <taxon>Oscillospiraceae</taxon>
        <taxon>Oscillospiraceae incertae sedis</taxon>
        <taxon>Candidatus Faeciplasma</taxon>
    </lineage>
</organism>
<name>A0A9D1T3N6_9FIRM</name>
<protein>
    <recommendedName>
        <fullName evidence="5">tRNA pseudouridine synthase B</fullName>
        <ecNumber evidence="5">5.4.99.25</ecNumber>
    </recommendedName>
    <alternativeName>
        <fullName evidence="5">tRNA pseudouridine(55) synthase</fullName>
        <shortName evidence="5">Psi55 synthase</shortName>
    </alternativeName>
    <alternativeName>
        <fullName evidence="5">tRNA pseudouridylate synthase</fullName>
    </alternativeName>
    <alternativeName>
        <fullName evidence="5">tRNA-uridine isomerase</fullName>
    </alternativeName>
</protein>
<dbReference type="GO" id="GO:0031119">
    <property type="term" value="P:tRNA pseudouridine synthesis"/>
    <property type="evidence" value="ECO:0007669"/>
    <property type="project" value="UniProtKB-UniRule"/>
</dbReference>
<dbReference type="HAMAP" id="MF_01080">
    <property type="entry name" value="TruB_bact"/>
    <property type="match status" value="1"/>
</dbReference>
<accession>A0A9D1T3N6</accession>
<dbReference type="Pfam" id="PF01509">
    <property type="entry name" value="TruB_N"/>
    <property type="match status" value="1"/>
</dbReference>
<reference evidence="7" key="1">
    <citation type="submission" date="2020-10" db="EMBL/GenBank/DDBJ databases">
        <authorList>
            <person name="Gilroy R."/>
        </authorList>
    </citation>
    <scope>NUCLEOTIDE SEQUENCE</scope>
    <source>
        <strain evidence="7">1370</strain>
    </source>
</reference>
<evidence type="ECO:0000256" key="5">
    <source>
        <dbReference type="HAMAP-Rule" id="MF_01080"/>
    </source>
</evidence>
<dbReference type="NCBIfam" id="TIGR00431">
    <property type="entry name" value="TruB"/>
    <property type="match status" value="1"/>
</dbReference>
<comment type="similarity">
    <text evidence="2 5">Belongs to the pseudouridine synthase TruB family. Type 1 subfamily.</text>
</comment>
<evidence type="ECO:0000313" key="7">
    <source>
        <dbReference type="EMBL" id="HIV10675.1"/>
    </source>
</evidence>
<feature type="domain" description="Pseudouridine synthase II N-terminal" evidence="6">
    <location>
        <begin position="25"/>
        <end position="173"/>
    </location>
</feature>
<dbReference type="InterPro" id="IPR002501">
    <property type="entry name" value="PsdUridine_synth_N"/>
</dbReference>
<dbReference type="GO" id="GO:0160148">
    <property type="term" value="F:tRNA pseudouridine(55) synthase activity"/>
    <property type="evidence" value="ECO:0007669"/>
    <property type="project" value="UniProtKB-EC"/>
</dbReference>
<dbReference type="InterPro" id="IPR014780">
    <property type="entry name" value="tRNA_psdUridine_synth_TruB"/>
</dbReference>
<gene>
    <name evidence="5 7" type="primary">truB</name>
    <name evidence="7" type="ORF">IAD28_03135</name>
</gene>
<evidence type="ECO:0000259" key="6">
    <source>
        <dbReference type="Pfam" id="PF01509"/>
    </source>
</evidence>
<dbReference type="SUPFAM" id="SSF55120">
    <property type="entry name" value="Pseudouridine synthase"/>
    <property type="match status" value="1"/>
</dbReference>
<dbReference type="GO" id="GO:0003723">
    <property type="term" value="F:RNA binding"/>
    <property type="evidence" value="ECO:0007669"/>
    <property type="project" value="InterPro"/>
</dbReference>
<keyword evidence="3 5" id="KW-0819">tRNA processing</keyword>
<comment type="function">
    <text evidence="5">Responsible for synthesis of pseudouridine from uracil-55 in the psi GC loop of transfer RNAs.</text>
</comment>
<evidence type="ECO:0000256" key="3">
    <source>
        <dbReference type="ARBA" id="ARBA00022694"/>
    </source>
</evidence>
<dbReference type="Proteomes" id="UP000823960">
    <property type="component" value="Unassembled WGS sequence"/>
</dbReference>
<proteinExistence type="inferred from homology"/>
<sequence>MKSGVILVNKPSGYTSFDIIAILRGVLRERRLGHAGTLDPMASGVLPVLAGTATRAMDLIPDSDKEYIADFKLGASYDTLDTTGRIAESGGKELSESDIRAVLPEFTGEISQLPPMYSAVSVNGVRLYEYARRGEAVKRQERQIRVSRLELTFFDEASQSGRLEIKCSKGTYIRSLIDDIARRAGSLGAMSSLLRTVSHGFRLSECLELEKIRELGSSAWDSLIPTDRLFECYPTVSLGKAQARMYKNGVRLDSGRVSGAVPGILRVYSPEDGFLGLCRVENGELTVYRNFWTR</sequence>
<evidence type="ECO:0000313" key="8">
    <source>
        <dbReference type="Proteomes" id="UP000823960"/>
    </source>
</evidence>
<dbReference type="Gene3D" id="3.30.2350.10">
    <property type="entry name" value="Pseudouridine synthase"/>
    <property type="match status" value="1"/>
</dbReference>
<dbReference type="PANTHER" id="PTHR13767:SF2">
    <property type="entry name" value="PSEUDOURIDYLATE SYNTHASE TRUB1"/>
    <property type="match status" value="1"/>
</dbReference>